<evidence type="ECO:0008006" key="3">
    <source>
        <dbReference type="Google" id="ProtNLM"/>
    </source>
</evidence>
<evidence type="ECO:0000313" key="2">
    <source>
        <dbReference type="Proteomes" id="UP000515909"/>
    </source>
</evidence>
<name>A0A7G8T891_9FIRM</name>
<dbReference type="KEGG" id="cfem:HCR03_14055"/>
<dbReference type="Proteomes" id="UP000515909">
    <property type="component" value="Chromosome"/>
</dbReference>
<accession>A0A7G8T891</accession>
<dbReference type="EMBL" id="CP060286">
    <property type="protein sequence ID" value="QNK39832.1"/>
    <property type="molecule type" value="Genomic_DNA"/>
</dbReference>
<dbReference type="AlphaFoldDB" id="A0A7G8T891"/>
<organism evidence="1 2">
    <name type="scientific">Caproicibacter fermentans</name>
    <dbReference type="NCBI Taxonomy" id="2576756"/>
    <lineage>
        <taxon>Bacteria</taxon>
        <taxon>Bacillati</taxon>
        <taxon>Bacillota</taxon>
        <taxon>Clostridia</taxon>
        <taxon>Eubacteriales</taxon>
        <taxon>Acutalibacteraceae</taxon>
        <taxon>Caproicibacter</taxon>
    </lineage>
</organism>
<evidence type="ECO:0000313" key="1">
    <source>
        <dbReference type="EMBL" id="QNK39832.1"/>
    </source>
</evidence>
<reference evidence="1 2" key="1">
    <citation type="submission" date="2020-08" db="EMBL/GenBank/DDBJ databases">
        <title>The isolate Caproiciproducens sp. 7D4C2 produces n-caproate at mildly acidic conditions from hexoses: genome and rBOX comparison with related strains and chain-elongating bacteria.</title>
        <authorList>
            <person name="Esquivel-Elizondo S."/>
            <person name="Bagci C."/>
            <person name="Temovska M."/>
            <person name="Jeon B.S."/>
            <person name="Bessarab I."/>
            <person name="Williams R.B.H."/>
            <person name="Huson D.H."/>
            <person name="Angenent L.T."/>
        </authorList>
    </citation>
    <scope>NUCLEOTIDE SEQUENCE [LARGE SCALE GENOMIC DNA]</scope>
    <source>
        <strain evidence="1 2">7D4C2</strain>
    </source>
</reference>
<dbReference type="RefSeq" id="WP_187034817.1">
    <property type="nucleotide sequence ID" value="NZ_CP060286.1"/>
</dbReference>
<proteinExistence type="predicted"/>
<gene>
    <name evidence="1" type="ORF">HCR03_14055</name>
</gene>
<sequence length="134" mass="15083">MKNRVKTGLALTPAHLKLCDDNLERAGADSRNTFVEKAIEFYAGFLNAEQNPKFFDDMFTSAAQQKMEQVGKSLGTGQYKIAVELAKLSRLFAAYVRFPTNQLDNLHRACADEVKELGSMPTFEGIYQSQQKRI</sequence>
<protein>
    <recommendedName>
        <fullName evidence="3">Ribbon-helix-helix protein CopG domain-containing protein</fullName>
    </recommendedName>
</protein>